<dbReference type="Proteomes" id="UP000230564">
    <property type="component" value="Unassembled WGS sequence"/>
</dbReference>
<proteinExistence type="predicted"/>
<dbReference type="AlphaFoldDB" id="A0A2H0NCY2"/>
<name>A0A2H0NCY2_9BACT</name>
<dbReference type="EMBL" id="PCWQ01000009">
    <property type="protein sequence ID" value="PIR06762.1"/>
    <property type="molecule type" value="Genomic_DNA"/>
</dbReference>
<evidence type="ECO:0000313" key="2">
    <source>
        <dbReference type="Proteomes" id="UP000230564"/>
    </source>
</evidence>
<evidence type="ECO:0000313" key="1">
    <source>
        <dbReference type="EMBL" id="PIR06762.1"/>
    </source>
</evidence>
<protein>
    <submittedName>
        <fullName evidence="1">Uncharacterized protein</fullName>
    </submittedName>
</protein>
<comment type="caution">
    <text evidence="1">The sequence shown here is derived from an EMBL/GenBank/DDBJ whole genome shotgun (WGS) entry which is preliminary data.</text>
</comment>
<organism evidence="1 2">
    <name type="scientific">Candidatus Komeilibacteria bacterium CG11_big_fil_rev_8_21_14_0_20_36_20</name>
    <dbReference type="NCBI Taxonomy" id="1974477"/>
    <lineage>
        <taxon>Bacteria</taxon>
        <taxon>Candidatus Komeiliibacteriota</taxon>
    </lineage>
</organism>
<reference evidence="1 2" key="1">
    <citation type="submission" date="2017-09" db="EMBL/GenBank/DDBJ databases">
        <title>Depth-based differentiation of microbial function through sediment-hosted aquifers and enrichment of novel symbionts in the deep terrestrial subsurface.</title>
        <authorList>
            <person name="Probst A.J."/>
            <person name="Ladd B."/>
            <person name="Jarett J.K."/>
            <person name="Geller-Mcgrath D.E."/>
            <person name="Sieber C.M."/>
            <person name="Emerson J.B."/>
            <person name="Anantharaman K."/>
            <person name="Thomas B.C."/>
            <person name="Malmstrom R."/>
            <person name="Stieglmeier M."/>
            <person name="Klingl A."/>
            <person name="Woyke T."/>
            <person name="Ryan C.M."/>
            <person name="Banfield J.F."/>
        </authorList>
    </citation>
    <scope>NUCLEOTIDE SEQUENCE [LARGE SCALE GENOMIC DNA]</scope>
    <source>
        <strain evidence="1">CG11_big_fil_rev_8_21_14_0_20_36_20</strain>
    </source>
</reference>
<sequence>MFLLSLYAYYIIWTRCLKFGVPAINLWDDYCNEEDDLQKLILTRIEELWGPIKTAKSPESFLELIKCVVKVPAFLKTEMDQRAQELYDAL</sequence>
<accession>A0A2H0NCY2</accession>
<gene>
    <name evidence="1" type="ORF">COV55_02200</name>
</gene>